<keyword evidence="5" id="KW-0479">Metal-binding</keyword>
<evidence type="ECO:0000256" key="3">
    <source>
        <dbReference type="ARBA" id="ARBA00012180"/>
    </source>
</evidence>
<dbReference type="GO" id="GO:0004523">
    <property type="term" value="F:RNA-DNA hybrid ribonuclease activity"/>
    <property type="evidence" value="ECO:0007669"/>
    <property type="project" value="UniProtKB-EC"/>
</dbReference>
<evidence type="ECO:0000256" key="6">
    <source>
        <dbReference type="ARBA" id="ARBA00022759"/>
    </source>
</evidence>
<dbReference type="Proteomes" id="UP000702964">
    <property type="component" value="Unassembled WGS sequence"/>
</dbReference>
<accession>A0A8J4S7R4</accession>
<dbReference type="SUPFAM" id="SSF53098">
    <property type="entry name" value="Ribonuclease H-like"/>
    <property type="match status" value="1"/>
</dbReference>
<dbReference type="InterPro" id="IPR002156">
    <property type="entry name" value="RNaseH_domain"/>
</dbReference>
<evidence type="ECO:0000259" key="8">
    <source>
        <dbReference type="PROSITE" id="PS50879"/>
    </source>
</evidence>
<gene>
    <name evidence="9" type="ORF">G195_006392</name>
</gene>
<evidence type="ECO:0000256" key="5">
    <source>
        <dbReference type="ARBA" id="ARBA00022723"/>
    </source>
</evidence>
<dbReference type="SUPFAM" id="SSF140860">
    <property type="entry name" value="Pseudo ankyrin repeat-like"/>
    <property type="match status" value="1"/>
</dbReference>
<dbReference type="GO" id="GO:0003676">
    <property type="term" value="F:nucleic acid binding"/>
    <property type="evidence" value="ECO:0007669"/>
    <property type="project" value="InterPro"/>
</dbReference>
<dbReference type="InterPro" id="IPR036770">
    <property type="entry name" value="Ankyrin_rpt-contain_sf"/>
</dbReference>
<dbReference type="InterPro" id="IPR050092">
    <property type="entry name" value="RNase_H"/>
</dbReference>
<dbReference type="Pfam" id="PF00075">
    <property type="entry name" value="RNase_H"/>
    <property type="match status" value="1"/>
</dbReference>
<reference evidence="9" key="1">
    <citation type="journal article" date="2015" name="Genom Data">
        <title>Draft genome sequences of Phytophthora kernoviae and Phytophthora ramorum lineage EU2 from Scotland.</title>
        <authorList>
            <person name="Sambles C."/>
            <person name="Schlenzig A."/>
            <person name="O'Neill P."/>
            <person name="Grant M."/>
            <person name="Studholme D.J."/>
        </authorList>
    </citation>
    <scope>NUCLEOTIDE SEQUENCE</scope>
    <source>
        <strain evidence="9">00238/432</strain>
    </source>
</reference>
<sequence>MGPFATSNRAEYLAVLEAIKRANLEDPEQKKTLHIFSDSELLVNAMNKWVIDWMYDGWVTSSGTPVKNRDLLELLLEARGNDRVVHFEHVKAHTGGRDWESRWNDVADQAARNAAQVIAQSAPATTSRPRICMMPSLAAFGGSPNIRTFRDMEKLGDDDGCDVRMQVIYAAVKYGRLEILQWLFTHRSDTNTWCPDGNRHLHVVKWLHENADDECTTGAMDLAAGQNHLEVVQ</sequence>
<evidence type="ECO:0000256" key="2">
    <source>
        <dbReference type="ARBA" id="ARBA00005300"/>
    </source>
</evidence>
<evidence type="ECO:0000256" key="4">
    <source>
        <dbReference type="ARBA" id="ARBA00022722"/>
    </source>
</evidence>
<dbReference type="PROSITE" id="PS50879">
    <property type="entry name" value="RNASE_H_1"/>
    <property type="match status" value="1"/>
</dbReference>
<name>A0A8J4S7R4_9STRA</name>
<dbReference type="PANTHER" id="PTHR10642">
    <property type="entry name" value="RIBONUCLEASE H1"/>
    <property type="match status" value="1"/>
</dbReference>
<dbReference type="AlphaFoldDB" id="A0A8J4S7R4"/>
<evidence type="ECO:0000313" key="9">
    <source>
        <dbReference type="EMBL" id="KAF4320260.1"/>
    </source>
</evidence>
<evidence type="ECO:0000256" key="7">
    <source>
        <dbReference type="ARBA" id="ARBA00022801"/>
    </source>
</evidence>
<dbReference type="Gene3D" id="1.25.40.20">
    <property type="entry name" value="Ankyrin repeat-containing domain"/>
    <property type="match status" value="1"/>
</dbReference>
<keyword evidence="7" id="KW-0378">Hydrolase</keyword>
<evidence type="ECO:0000256" key="1">
    <source>
        <dbReference type="ARBA" id="ARBA00000077"/>
    </source>
</evidence>
<dbReference type="InterPro" id="IPR036397">
    <property type="entry name" value="RNaseH_sf"/>
</dbReference>
<dbReference type="InterPro" id="IPR012337">
    <property type="entry name" value="RNaseH-like_sf"/>
</dbReference>
<evidence type="ECO:0000313" key="10">
    <source>
        <dbReference type="Proteomes" id="UP000702964"/>
    </source>
</evidence>
<dbReference type="PANTHER" id="PTHR10642:SF26">
    <property type="entry name" value="RIBONUCLEASE H1"/>
    <property type="match status" value="1"/>
</dbReference>
<comment type="catalytic activity">
    <reaction evidence="1">
        <text>Endonucleolytic cleavage to 5'-phosphomonoester.</text>
        <dbReference type="EC" id="3.1.26.4"/>
    </reaction>
</comment>
<comment type="caution">
    <text evidence="9">The sequence shown here is derived from an EMBL/GenBank/DDBJ whole genome shotgun (WGS) entry which is preliminary data.</text>
</comment>
<proteinExistence type="inferred from homology"/>
<reference evidence="9" key="2">
    <citation type="submission" date="2020-02" db="EMBL/GenBank/DDBJ databases">
        <authorList>
            <person name="Studholme D.J."/>
        </authorList>
    </citation>
    <scope>NUCLEOTIDE SEQUENCE</scope>
    <source>
        <strain evidence="9">00238/432</strain>
    </source>
</reference>
<dbReference type="Gene3D" id="3.30.420.10">
    <property type="entry name" value="Ribonuclease H-like superfamily/Ribonuclease H"/>
    <property type="match status" value="1"/>
</dbReference>
<comment type="similarity">
    <text evidence="2">Belongs to the RNase H family.</text>
</comment>
<protein>
    <recommendedName>
        <fullName evidence="3">ribonuclease H</fullName>
        <ecNumber evidence="3">3.1.26.4</ecNumber>
    </recommendedName>
</protein>
<keyword evidence="6" id="KW-0255">Endonuclease</keyword>
<dbReference type="GO" id="GO:0046872">
    <property type="term" value="F:metal ion binding"/>
    <property type="evidence" value="ECO:0007669"/>
    <property type="project" value="UniProtKB-KW"/>
</dbReference>
<keyword evidence="4" id="KW-0540">Nuclease</keyword>
<dbReference type="EC" id="3.1.26.4" evidence="3"/>
<organism evidence="9 10">
    <name type="scientific">Phytophthora kernoviae 00238/432</name>
    <dbReference type="NCBI Taxonomy" id="1284355"/>
    <lineage>
        <taxon>Eukaryota</taxon>
        <taxon>Sar</taxon>
        <taxon>Stramenopiles</taxon>
        <taxon>Oomycota</taxon>
        <taxon>Peronosporomycetes</taxon>
        <taxon>Peronosporales</taxon>
        <taxon>Peronosporaceae</taxon>
        <taxon>Phytophthora</taxon>
    </lineage>
</organism>
<dbReference type="EMBL" id="AOFI03000165">
    <property type="protein sequence ID" value="KAF4320260.1"/>
    <property type="molecule type" value="Genomic_DNA"/>
</dbReference>
<dbReference type="GO" id="GO:0043137">
    <property type="term" value="P:DNA replication, removal of RNA primer"/>
    <property type="evidence" value="ECO:0007669"/>
    <property type="project" value="TreeGrafter"/>
</dbReference>
<feature type="domain" description="RNase H type-1" evidence="8">
    <location>
        <begin position="1"/>
        <end position="116"/>
    </location>
</feature>